<dbReference type="SUPFAM" id="SSF47598">
    <property type="entry name" value="Ribbon-helix-helix"/>
    <property type="match status" value="1"/>
</dbReference>
<sequence>MATKKQKPHQSGRVVSVRLEEELIGRLDSLAERTGRSKSFYIKLALRSSLSQLEEYHWEQVAARFESDTIDRQFREIMAQITEDDEAAKKARKKKD</sequence>
<organism evidence="2 3">
    <name type="scientific">Corynebacterium tapiri</name>
    <dbReference type="NCBI Taxonomy" id="1448266"/>
    <lineage>
        <taxon>Bacteria</taxon>
        <taxon>Bacillati</taxon>
        <taxon>Actinomycetota</taxon>
        <taxon>Actinomycetes</taxon>
        <taxon>Mycobacteriales</taxon>
        <taxon>Corynebacteriaceae</taxon>
        <taxon>Corynebacterium</taxon>
    </lineage>
</organism>
<dbReference type="InterPro" id="IPR002145">
    <property type="entry name" value="CopG"/>
</dbReference>
<dbReference type="OrthoDB" id="4413186at2"/>
<feature type="domain" description="Ribbon-helix-helix protein CopG" evidence="1">
    <location>
        <begin position="14"/>
        <end position="48"/>
    </location>
</feature>
<dbReference type="Pfam" id="PF01402">
    <property type="entry name" value="RHH_1"/>
    <property type="match status" value="1"/>
</dbReference>
<dbReference type="Proteomes" id="UP000312032">
    <property type="component" value="Unassembled WGS sequence"/>
</dbReference>
<name>A0A5C4U1E0_9CORY</name>
<evidence type="ECO:0000313" key="2">
    <source>
        <dbReference type="EMBL" id="TNL94602.1"/>
    </source>
</evidence>
<dbReference type="InterPro" id="IPR010985">
    <property type="entry name" value="Ribbon_hlx_hlx"/>
</dbReference>
<proteinExistence type="predicted"/>
<evidence type="ECO:0000313" key="3">
    <source>
        <dbReference type="Proteomes" id="UP000312032"/>
    </source>
</evidence>
<dbReference type="GO" id="GO:0006355">
    <property type="term" value="P:regulation of DNA-templated transcription"/>
    <property type="evidence" value="ECO:0007669"/>
    <property type="project" value="InterPro"/>
</dbReference>
<dbReference type="AlphaFoldDB" id="A0A5C4U1E0"/>
<accession>A0A5C4U1E0</accession>
<gene>
    <name evidence="2" type="ORF">FHE74_10310</name>
</gene>
<protein>
    <submittedName>
        <fullName evidence="2">Ribbon-helix-helix protein, CopG family</fullName>
    </submittedName>
</protein>
<dbReference type="InterPro" id="IPR013321">
    <property type="entry name" value="Arc_rbn_hlx_hlx"/>
</dbReference>
<dbReference type="Gene3D" id="1.10.1220.10">
    <property type="entry name" value="Met repressor-like"/>
    <property type="match status" value="1"/>
</dbReference>
<evidence type="ECO:0000259" key="1">
    <source>
        <dbReference type="Pfam" id="PF01402"/>
    </source>
</evidence>
<keyword evidence="3" id="KW-1185">Reference proteome</keyword>
<comment type="caution">
    <text evidence="2">The sequence shown here is derived from an EMBL/GenBank/DDBJ whole genome shotgun (WGS) entry which is preliminary data.</text>
</comment>
<dbReference type="RefSeq" id="WP_139466431.1">
    <property type="nucleotide sequence ID" value="NZ_VDHJ01000021.1"/>
</dbReference>
<dbReference type="CDD" id="cd22233">
    <property type="entry name" value="RHH_CopAso-like"/>
    <property type="match status" value="1"/>
</dbReference>
<reference evidence="2 3" key="1">
    <citation type="submission" date="2019-06" db="EMBL/GenBank/DDBJ databases">
        <authorList>
            <person name="Li J."/>
        </authorList>
    </citation>
    <scope>NUCLEOTIDE SEQUENCE [LARGE SCALE GENOMIC DNA]</scope>
    <source>
        <strain evidence="2 3">LMG 28165</strain>
    </source>
</reference>
<dbReference type="EMBL" id="VDHJ01000021">
    <property type="protein sequence ID" value="TNL94602.1"/>
    <property type="molecule type" value="Genomic_DNA"/>
</dbReference>